<evidence type="ECO:0000313" key="1">
    <source>
        <dbReference type="EMBL" id="AGT44059.1"/>
    </source>
</evidence>
<proteinExistence type="predicted"/>
<keyword evidence="2" id="KW-1185">Reference proteome</keyword>
<accession>S6A8L9</accession>
<sequence>MQRPYLFFAVNRLNLKEKYCIFINQDWVKLIKLIKFKNPQREILRVLQ</sequence>
<dbReference type="Proteomes" id="UP000015620">
    <property type="component" value="Chromosome"/>
</dbReference>
<evidence type="ECO:0000313" key="2">
    <source>
        <dbReference type="Proteomes" id="UP000015620"/>
    </source>
</evidence>
<dbReference type="KEGG" id="tped:TPE_1564"/>
<reference evidence="1 2" key="1">
    <citation type="journal article" date="2013" name="PLoS ONE">
        <title>Genome-Wide Relatedness of Treponema pedis, from Gingiva and Necrotic Skin Lesions of Pigs, with the Human Oral Pathogen Treponema denticola.</title>
        <authorList>
            <person name="Svartstrom O."/>
            <person name="Mushtaq M."/>
            <person name="Pringle M."/>
            <person name="Segerman B."/>
        </authorList>
    </citation>
    <scope>NUCLEOTIDE SEQUENCE [LARGE SCALE GENOMIC DNA]</scope>
    <source>
        <strain evidence="1">T A4</strain>
    </source>
</reference>
<organism evidence="1 2">
    <name type="scientific">Treponema pedis str. T A4</name>
    <dbReference type="NCBI Taxonomy" id="1291379"/>
    <lineage>
        <taxon>Bacteria</taxon>
        <taxon>Pseudomonadati</taxon>
        <taxon>Spirochaetota</taxon>
        <taxon>Spirochaetia</taxon>
        <taxon>Spirochaetales</taxon>
        <taxon>Treponemataceae</taxon>
        <taxon>Treponema</taxon>
    </lineage>
</organism>
<dbReference type="PATRIC" id="fig|1291379.3.peg.1549"/>
<name>S6A8L9_9SPIR</name>
<dbReference type="HOGENOM" id="CLU_3159016_0_0_12"/>
<dbReference type="EMBL" id="CP004120">
    <property type="protein sequence ID" value="AGT44059.1"/>
    <property type="molecule type" value="Genomic_DNA"/>
</dbReference>
<gene>
    <name evidence="1" type="ORF">TPE_1564</name>
</gene>
<protein>
    <submittedName>
        <fullName evidence="1">Uncharacterized protein</fullName>
    </submittedName>
</protein>
<dbReference type="STRING" id="1291379.TPE_1564"/>
<dbReference type="AlphaFoldDB" id="S6A8L9"/>